<dbReference type="PATRIC" id="fig|937775.9.peg.968"/>
<comment type="function">
    <text evidence="4">Flagellin is the subunit protein which polymerizes to form the filaments of archaeal flagella.</text>
</comment>
<organism evidence="6 7">
    <name type="scientific">Methanoplanus limicola DSM 2279</name>
    <dbReference type="NCBI Taxonomy" id="937775"/>
    <lineage>
        <taxon>Archaea</taxon>
        <taxon>Methanobacteriati</taxon>
        <taxon>Methanobacteriota</taxon>
        <taxon>Stenosarchaea group</taxon>
        <taxon>Methanomicrobia</taxon>
        <taxon>Methanomicrobiales</taxon>
        <taxon>Methanomicrobiaceae</taxon>
        <taxon>Methanoplanus</taxon>
    </lineage>
</organism>
<keyword evidence="6" id="KW-0969">Cilium</keyword>
<keyword evidence="5" id="KW-0472">Membrane</keyword>
<evidence type="ECO:0000256" key="4">
    <source>
        <dbReference type="RuleBase" id="RU361282"/>
    </source>
</evidence>
<dbReference type="Pfam" id="PF01917">
    <property type="entry name" value="Flagellin_arch-type"/>
    <property type="match status" value="1"/>
</dbReference>
<keyword evidence="5" id="KW-0812">Transmembrane</keyword>
<dbReference type="AlphaFoldDB" id="H1YXI9"/>
<dbReference type="GO" id="GO:0005198">
    <property type="term" value="F:structural molecule activity"/>
    <property type="evidence" value="ECO:0007669"/>
    <property type="project" value="InterPro"/>
</dbReference>
<feature type="transmembrane region" description="Helical" evidence="5">
    <location>
        <begin position="16"/>
        <end position="41"/>
    </location>
</feature>
<evidence type="ECO:0000256" key="1">
    <source>
        <dbReference type="ARBA" id="ARBA00004618"/>
    </source>
</evidence>
<dbReference type="EMBL" id="CM001436">
    <property type="protein sequence ID" value="EHQ34958.1"/>
    <property type="molecule type" value="Genomic_DNA"/>
</dbReference>
<accession>H1YXI9</accession>
<dbReference type="InParanoid" id="H1YXI9"/>
<keyword evidence="6" id="KW-0966">Cell projection</keyword>
<protein>
    <recommendedName>
        <fullName evidence="4">Flagellin</fullName>
    </recommendedName>
</protein>
<gene>
    <name evidence="6" type="ORF">Metlim_0836</name>
</gene>
<dbReference type="HOGENOM" id="CLU_084671_1_0_2"/>
<keyword evidence="6" id="KW-0282">Flagellum</keyword>
<dbReference type="RefSeq" id="WP_004076672.1">
    <property type="nucleotide sequence ID" value="NZ_CM001436.1"/>
</dbReference>
<dbReference type="PANTHER" id="PTHR35903:SF1">
    <property type="entry name" value="FLAGELLIN B1"/>
    <property type="match status" value="1"/>
</dbReference>
<evidence type="ECO:0000256" key="2">
    <source>
        <dbReference type="ARBA" id="ARBA00010256"/>
    </source>
</evidence>
<dbReference type="GO" id="GO:0097589">
    <property type="term" value="C:archaeal-type flagellum"/>
    <property type="evidence" value="ECO:0007669"/>
    <property type="project" value="UniProtKB-SubCell"/>
</dbReference>
<comment type="subcellular location">
    <subcellularLocation>
        <location evidence="1 4">Archaeal flagellum</location>
    </subcellularLocation>
</comment>
<dbReference type="PANTHER" id="PTHR35903">
    <property type="entry name" value="FLAGELLIN B1"/>
    <property type="match status" value="1"/>
</dbReference>
<evidence type="ECO:0000256" key="5">
    <source>
        <dbReference type="SAM" id="Phobius"/>
    </source>
</evidence>
<keyword evidence="3 4" id="KW-0974">Archaeal flagellum</keyword>
<name>H1YXI9_9EURY</name>
<dbReference type="InterPro" id="IPR013373">
    <property type="entry name" value="Flagellin/pilin_N_arc"/>
</dbReference>
<dbReference type="FunCoup" id="H1YXI9">
    <property type="interactions" value="2"/>
</dbReference>
<keyword evidence="7" id="KW-1185">Reference proteome</keyword>
<dbReference type="Proteomes" id="UP000005741">
    <property type="component" value="Chromosome"/>
</dbReference>
<dbReference type="STRING" id="937775.Metlim_0836"/>
<dbReference type="GO" id="GO:0097588">
    <property type="term" value="P:archaeal or bacterial-type flagellum-dependent cell motility"/>
    <property type="evidence" value="ECO:0007669"/>
    <property type="project" value="InterPro"/>
</dbReference>
<dbReference type="InterPro" id="IPR002774">
    <property type="entry name" value="Flagellin_arc-type"/>
</dbReference>
<sequence>MPSGPGSSEAFTGLEAAIVLTAFVVVAAVFAFVVLGAGFFVTDKSEDVINSGLKETSNSLNLAGTVVGRVKLSGSELRYIMFYLEHCGGGTGIDISKISYHISTDEFIEDYLPGDSSVEYEWKISPDDDSILEDGEILKVRINLDSVLLSGGDSFKVTVTPSEGHGISFSRDIPDYLVKNDYYELV</sequence>
<reference evidence="6 7" key="1">
    <citation type="submission" date="2011-10" db="EMBL/GenBank/DDBJ databases">
        <title>The Improved High-Quality Draft genome of Methanoplanus limicola DSM 2279.</title>
        <authorList>
            <consortium name="US DOE Joint Genome Institute (JGI-PGF)"/>
            <person name="Lucas S."/>
            <person name="Copeland A."/>
            <person name="Lapidus A."/>
            <person name="Glavina del Rio T."/>
            <person name="Dalin E."/>
            <person name="Tice H."/>
            <person name="Bruce D."/>
            <person name="Goodwin L."/>
            <person name="Pitluck S."/>
            <person name="Peters L."/>
            <person name="Mikhailova N."/>
            <person name="Lu M."/>
            <person name="Kyrpides N."/>
            <person name="Mavromatis K."/>
            <person name="Ivanova N."/>
            <person name="Markowitz V."/>
            <person name="Cheng J.-F."/>
            <person name="Hugenholtz P."/>
            <person name="Woyke T."/>
            <person name="Wu D."/>
            <person name="Wirth R."/>
            <person name="Brambilla E.-M."/>
            <person name="Klenk H.-P."/>
            <person name="Eisen J.A."/>
        </authorList>
    </citation>
    <scope>NUCLEOTIDE SEQUENCE [LARGE SCALE GENOMIC DNA]</scope>
    <source>
        <strain evidence="6 7">DSM 2279</strain>
    </source>
</reference>
<dbReference type="NCBIfam" id="TIGR02537">
    <property type="entry name" value="arch_flag_Nterm"/>
    <property type="match status" value="1"/>
</dbReference>
<evidence type="ECO:0000313" key="7">
    <source>
        <dbReference type="Proteomes" id="UP000005741"/>
    </source>
</evidence>
<evidence type="ECO:0000313" key="6">
    <source>
        <dbReference type="EMBL" id="EHQ34958.1"/>
    </source>
</evidence>
<proteinExistence type="inferred from homology"/>
<comment type="similarity">
    <text evidence="2 4">Belongs to the archaeal flagellin family.</text>
</comment>
<keyword evidence="5" id="KW-1133">Transmembrane helix</keyword>
<evidence type="ECO:0000256" key="3">
    <source>
        <dbReference type="ARBA" id="ARBA00022440"/>
    </source>
</evidence>